<dbReference type="OrthoDB" id="2504561at2759"/>
<dbReference type="GO" id="GO:0070979">
    <property type="term" value="P:protein K11-linked ubiquitination"/>
    <property type="evidence" value="ECO:0007669"/>
    <property type="project" value="TreeGrafter"/>
</dbReference>
<keyword evidence="6" id="KW-1185">Reference proteome</keyword>
<sequence>MTRFLTPAKIGLLSLIELYTQEIVPTASTIPILSFILNQVLPSTSHAALVPGRTLWDQFLKKIWSIDSLDALHEFFANRRNLLAKTYEENKNDQEMGIPPPSEDMIFLSRTSPFGSFIRRSKVEFDRLKFGDAVALWIAFAKWRQDTQAYYMRRNGQIGRWAGDKALEKGEELWGIDATENLESVAYGLDIVDDAGEGNVSTDDVEKLLEFQVEQMQSQHEEGMKRLESLDENSLRSWKANQYWLEYRGILRLKADLHKNNLDAWRARLIPALWMAMGAIANILTSLSEFHAASSILIAIIPRALECENCAMSAQLYSFLVDAYMGLAGQAEPGSVQRKQNLTHALEYIDRAFSEHSDVGDVKGQCEMVAKKATVMMALGDKVLANDYASQYLDLKREMKIGMV</sequence>
<evidence type="ECO:0000256" key="2">
    <source>
        <dbReference type="ARBA" id="ARBA00022776"/>
    </source>
</evidence>
<organism evidence="5 6">
    <name type="scientific">Glarea lozoyensis (strain ATCC 74030 / MF5533)</name>
    <dbReference type="NCBI Taxonomy" id="1104152"/>
    <lineage>
        <taxon>Eukaryota</taxon>
        <taxon>Fungi</taxon>
        <taxon>Dikarya</taxon>
        <taxon>Ascomycota</taxon>
        <taxon>Pezizomycotina</taxon>
        <taxon>Leotiomycetes</taxon>
        <taxon>Helotiales</taxon>
        <taxon>Helotiaceae</taxon>
        <taxon>Glarea</taxon>
    </lineage>
</organism>
<name>H0EZM9_GLAL7</name>
<gene>
    <name evidence="5" type="ORF">M7I_8305</name>
</gene>
<evidence type="ECO:0000256" key="3">
    <source>
        <dbReference type="ARBA" id="ARBA00022786"/>
    </source>
</evidence>
<keyword evidence="1" id="KW-0132">Cell division</keyword>
<comment type="caution">
    <text evidence="5">The sequence shown here is derived from an EMBL/GenBank/DDBJ whole genome shotgun (WGS) entry which is preliminary data.</text>
</comment>
<dbReference type="Proteomes" id="UP000005446">
    <property type="component" value="Unassembled WGS sequence"/>
</dbReference>
<protein>
    <submittedName>
        <fullName evidence="5">Putative Anaphase-promoting complex subunit 5</fullName>
    </submittedName>
</protein>
<evidence type="ECO:0000256" key="4">
    <source>
        <dbReference type="ARBA" id="ARBA00023306"/>
    </source>
</evidence>
<dbReference type="InParanoid" id="H0EZM9"/>
<dbReference type="HOGENOM" id="CLU_681608_0_0_1"/>
<dbReference type="EMBL" id="AGUE01000295">
    <property type="protein sequence ID" value="EHK96016.1"/>
    <property type="molecule type" value="Genomic_DNA"/>
</dbReference>
<dbReference type="GO" id="GO:0051301">
    <property type="term" value="P:cell division"/>
    <property type="evidence" value="ECO:0007669"/>
    <property type="project" value="UniProtKB-KW"/>
</dbReference>
<keyword evidence="2" id="KW-0498">Mitosis</keyword>
<dbReference type="AlphaFoldDB" id="H0EZM9"/>
<evidence type="ECO:0000256" key="1">
    <source>
        <dbReference type="ARBA" id="ARBA00022618"/>
    </source>
</evidence>
<reference evidence="5 6" key="1">
    <citation type="journal article" date="2012" name="Eukaryot. Cell">
        <title>Genome sequence of the fungus Glarea lozoyensis: the first genome sequence of a species from the Helotiaceae family.</title>
        <authorList>
            <person name="Youssar L."/>
            <person name="Gruening B.A."/>
            <person name="Erxleben A."/>
            <person name="Guenther S."/>
            <person name="Huettel W."/>
        </authorList>
    </citation>
    <scope>NUCLEOTIDE SEQUENCE [LARGE SCALE GENOMIC DNA]</scope>
    <source>
        <strain evidence="6">ATCC 74030 / MF5533</strain>
    </source>
</reference>
<dbReference type="PANTHER" id="PTHR12830">
    <property type="entry name" value="ANAPHASE-PROMOTING COMPLEX SUBUNIT 5"/>
    <property type="match status" value="1"/>
</dbReference>
<dbReference type="InterPro" id="IPR037679">
    <property type="entry name" value="Apc5"/>
</dbReference>
<dbReference type="GO" id="GO:0045842">
    <property type="term" value="P:positive regulation of mitotic metaphase/anaphase transition"/>
    <property type="evidence" value="ECO:0007669"/>
    <property type="project" value="TreeGrafter"/>
</dbReference>
<proteinExistence type="predicted"/>
<accession>H0EZM9</accession>
<evidence type="ECO:0000313" key="5">
    <source>
        <dbReference type="EMBL" id="EHK96016.1"/>
    </source>
</evidence>
<keyword evidence="4" id="KW-0131">Cell cycle</keyword>
<keyword evidence="3" id="KW-0833">Ubl conjugation pathway</keyword>
<dbReference type="PANTHER" id="PTHR12830:SF9">
    <property type="entry name" value="ANAPHASE-PROMOTING COMPLEX SUBUNIT 5"/>
    <property type="match status" value="1"/>
</dbReference>
<dbReference type="GO" id="GO:0005680">
    <property type="term" value="C:anaphase-promoting complex"/>
    <property type="evidence" value="ECO:0007669"/>
    <property type="project" value="InterPro"/>
</dbReference>
<evidence type="ECO:0000313" key="6">
    <source>
        <dbReference type="Proteomes" id="UP000005446"/>
    </source>
</evidence>
<dbReference type="GO" id="GO:0031145">
    <property type="term" value="P:anaphase-promoting complex-dependent catabolic process"/>
    <property type="evidence" value="ECO:0007669"/>
    <property type="project" value="TreeGrafter"/>
</dbReference>